<dbReference type="Gene3D" id="1.20.5.1930">
    <property type="match status" value="1"/>
</dbReference>
<evidence type="ECO:0000313" key="8">
    <source>
        <dbReference type="EMBL" id="AFJ01484.1"/>
    </source>
</evidence>
<dbReference type="GO" id="GO:0046983">
    <property type="term" value="F:protein dimerization activity"/>
    <property type="evidence" value="ECO:0007669"/>
    <property type="project" value="InterPro"/>
</dbReference>
<feature type="domain" description="HAMP" evidence="7">
    <location>
        <begin position="178"/>
        <end position="230"/>
    </location>
</feature>
<evidence type="ECO:0000256" key="5">
    <source>
        <dbReference type="ARBA" id="ARBA00023012"/>
    </source>
</evidence>
<dbReference type="eggNOG" id="COG4585">
    <property type="taxonomic scope" value="Bacteria"/>
</dbReference>
<evidence type="ECO:0000313" key="9">
    <source>
        <dbReference type="Proteomes" id="UP000009145"/>
    </source>
</evidence>
<gene>
    <name evidence="8" type="ordered locus">Q7C_305</name>
</gene>
<dbReference type="InterPro" id="IPR003660">
    <property type="entry name" value="HAMP_dom"/>
</dbReference>
<keyword evidence="9" id="KW-1185">Reference proteome</keyword>
<protein>
    <submittedName>
        <fullName evidence="8">Signal transduction histidine kinase, glucose-6-phosphate specific</fullName>
    </submittedName>
</protein>
<name>I1YEZ1_METFJ</name>
<keyword evidence="2" id="KW-0597">Phosphoprotein</keyword>
<keyword evidence="6" id="KW-0812">Transmembrane</keyword>
<dbReference type="GO" id="GO:0000155">
    <property type="term" value="F:phosphorelay sensor kinase activity"/>
    <property type="evidence" value="ECO:0007669"/>
    <property type="project" value="InterPro"/>
</dbReference>
<keyword evidence="6" id="KW-1133">Transmembrane helix</keyword>
<dbReference type="SMART" id="SM00387">
    <property type="entry name" value="HATPase_c"/>
    <property type="match status" value="1"/>
</dbReference>
<dbReference type="KEGG" id="mec:Q7C_305"/>
<dbReference type="Pfam" id="PF02518">
    <property type="entry name" value="HATPase_c"/>
    <property type="match status" value="1"/>
</dbReference>
<dbReference type="AlphaFoldDB" id="I1YEZ1"/>
<dbReference type="STRING" id="754477.Q7C_305"/>
<dbReference type="SUPFAM" id="SSF55874">
    <property type="entry name" value="ATPase domain of HSP90 chaperone/DNA topoisomerase II/histidine kinase"/>
    <property type="match status" value="1"/>
</dbReference>
<dbReference type="PATRIC" id="fig|754477.3.peg.303"/>
<organism evidence="8 9">
    <name type="scientific">Methylophaga frappieri (strain ATCC BAA-2434 / DSM 25690 / JAM7)</name>
    <dbReference type="NCBI Taxonomy" id="754477"/>
    <lineage>
        <taxon>Bacteria</taxon>
        <taxon>Pseudomonadati</taxon>
        <taxon>Pseudomonadota</taxon>
        <taxon>Gammaproteobacteria</taxon>
        <taxon>Thiotrichales</taxon>
        <taxon>Piscirickettsiaceae</taxon>
        <taxon>Methylophaga</taxon>
    </lineage>
</organism>
<dbReference type="Proteomes" id="UP000009145">
    <property type="component" value="Chromosome"/>
</dbReference>
<dbReference type="InterPro" id="IPR036890">
    <property type="entry name" value="HATPase_C_sf"/>
</dbReference>
<dbReference type="PANTHER" id="PTHR24421">
    <property type="entry name" value="NITRATE/NITRITE SENSOR PROTEIN NARX-RELATED"/>
    <property type="match status" value="1"/>
</dbReference>
<sequence length="450" mass="51741">MNLQRQLLIRMVFIALLCVFGSGYFVLYQTNQQALFEAKETAKRVEHQFKNQLLEMFQRYDFNRSFPDQALWQQIKSVPGSCIQFLSRTQSRERNLCNAALSEIKFPYWFGKLYQHFFRPVDEVRQPVSFNAIQYGIVLVTLNSQLETTRAWKNLRAVTGVMTVTLLILCLFIFLVFQRLLRPAKQIVNGLEKMREGQLHYQLPDFEINEWKQTSSAINALAKSQLDILRENRRLTLKLMNTQEDERRYIARELHDEFAQCLAGINATTASMRMSVKDSSSSIRAELDSINQITEHMMTALRSLLIRLRPVEVDEIGLRASLQKLIKSWQQRSVDQIEIKLLLSANLEELPDPLPINIYRIIQEALTNIAKHANATQVDIVIDQTLDQQLSMVIKDNGQNVQADIQPGMGLLGINERVDALGGTSKVFCDTDGGFIMHITLPLHQLQETP</sequence>
<dbReference type="GO" id="GO:0016020">
    <property type="term" value="C:membrane"/>
    <property type="evidence" value="ECO:0007669"/>
    <property type="project" value="UniProtKB-SubCell"/>
</dbReference>
<dbReference type="InterPro" id="IPR003594">
    <property type="entry name" value="HATPase_dom"/>
</dbReference>
<evidence type="ECO:0000256" key="6">
    <source>
        <dbReference type="SAM" id="Phobius"/>
    </source>
</evidence>
<proteinExistence type="predicted"/>
<dbReference type="PANTHER" id="PTHR24421:SF58">
    <property type="entry name" value="SIGNAL TRANSDUCTION HISTIDINE-PROTEIN KINASE_PHOSPHATASE UHPB"/>
    <property type="match status" value="1"/>
</dbReference>
<dbReference type="CDD" id="cd16917">
    <property type="entry name" value="HATPase_UhpB-NarQ-NarX-like"/>
    <property type="match status" value="1"/>
</dbReference>
<dbReference type="Gene3D" id="6.10.340.10">
    <property type="match status" value="1"/>
</dbReference>
<reference evidence="8 9" key="1">
    <citation type="journal article" date="2012" name="J. Bacteriol.">
        <title>Complete genome sequences of Methylophaga sp. strain JAM1 and Methylophaga sp. strain JAM7.</title>
        <authorList>
            <person name="Villeneuve C."/>
            <person name="Martineau C."/>
            <person name="Mauffrey F."/>
            <person name="Villemur R."/>
        </authorList>
    </citation>
    <scope>NUCLEOTIDE SEQUENCE [LARGE SCALE GENOMIC DNA]</scope>
    <source>
        <strain evidence="8 9">JAM7</strain>
    </source>
</reference>
<keyword evidence="3" id="KW-0808">Transferase</keyword>
<dbReference type="RefSeq" id="WP_014702934.1">
    <property type="nucleotide sequence ID" value="NC_017856.1"/>
</dbReference>
<dbReference type="Pfam" id="PF07730">
    <property type="entry name" value="HisKA_3"/>
    <property type="match status" value="1"/>
</dbReference>
<evidence type="ECO:0000256" key="3">
    <source>
        <dbReference type="ARBA" id="ARBA00022679"/>
    </source>
</evidence>
<dbReference type="PROSITE" id="PS50885">
    <property type="entry name" value="HAMP"/>
    <property type="match status" value="1"/>
</dbReference>
<dbReference type="InterPro" id="IPR011712">
    <property type="entry name" value="Sig_transdc_His_kin_sub3_dim/P"/>
</dbReference>
<evidence type="ECO:0000256" key="4">
    <source>
        <dbReference type="ARBA" id="ARBA00022777"/>
    </source>
</evidence>
<dbReference type="EMBL" id="CP003380">
    <property type="protein sequence ID" value="AFJ01484.1"/>
    <property type="molecule type" value="Genomic_DNA"/>
</dbReference>
<evidence type="ECO:0000259" key="7">
    <source>
        <dbReference type="PROSITE" id="PS50885"/>
    </source>
</evidence>
<keyword evidence="5" id="KW-0902">Two-component regulatory system</keyword>
<comment type="subcellular location">
    <subcellularLocation>
        <location evidence="1">Membrane</location>
    </subcellularLocation>
</comment>
<keyword evidence="6" id="KW-0472">Membrane</keyword>
<feature type="transmembrane region" description="Helical" evidence="6">
    <location>
        <begin position="157"/>
        <end position="177"/>
    </location>
</feature>
<dbReference type="Gene3D" id="3.30.565.10">
    <property type="entry name" value="Histidine kinase-like ATPase, C-terminal domain"/>
    <property type="match status" value="1"/>
</dbReference>
<accession>I1YEZ1</accession>
<feature type="transmembrane region" description="Helical" evidence="6">
    <location>
        <begin position="7"/>
        <end position="27"/>
    </location>
</feature>
<keyword evidence="4 8" id="KW-0418">Kinase</keyword>
<dbReference type="HOGENOM" id="CLU_045360_1_0_6"/>
<dbReference type="InterPro" id="IPR050482">
    <property type="entry name" value="Sensor_HK_TwoCompSys"/>
</dbReference>
<evidence type="ECO:0000256" key="2">
    <source>
        <dbReference type="ARBA" id="ARBA00022553"/>
    </source>
</evidence>
<dbReference type="OrthoDB" id="9811306at2"/>
<evidence type="ECO:0000256" key="1">
    <source>
        <dbReference type="ARBA" id="ARBA00004370"/>
    </source>
</evidence>